<dbReference type="SMART" id="SM00947">
    <property type="entry name" value="Pro_CA"/>
    <property type="match status" value="1"/>
</dbReference>
<dbReference type="InterPro" id="IPR036874">
    <property type="entry name" value="Carbonic_anhydrase_sf"/>
</dbReference>
<dbReference type="Proteomes" id="UP000249538">
    <property type="component" value="Unassembled WGS sequence"/>
</dbReference>
<dbReference type="GO" id="GO:0008270">
    <property type="term" value="F:zinc ion binding"/>
    <property type="evidence" value="ECO:0007669"/>
    <property type="project" value="InterPro"/>
</dbReference>
<dbReference type="Gene3D" id="3.40.1050.10">
    <property type="entry name" value="Carbonic anhydrase"/>
    <property type="match status" value="1"/>
</dbReference>
<comment type="caution">
    <text evidence="4">The sequence shown here is derived from an EMBL/GenBank/DDBJ whole genome shotgun (WGS) entry which is preliminary data.</text>
</comment>
<dbReference type="EMBL" id="QKZS01000009">
    <property type="protein sequence ID" value="PZX51660.1"/>
    <property type="molecule type" value="Genomic_DNA"/>
</dbReference>
<evidence type="ECO:0000256" key="1">
    <source>
        <dbReference type="ARBA" id="ARBA00006217"/>
    </source>
</evidence>
<evidence type="ECO:0000313" key="4">
    <source>
        <dbReference type="EMBL" id="PZX51660.1"/>
    </source>
</evidence>
<comment type="cofactor">
    <cofactor evidence="2">
        <name>Zn(2+)</name>
        <dbReference type="ChEBI" id="CHEBI:29105"/>
    </cofactor>
    <text evidence="2">Binds 1 zinc ion per subunit.</text>
</comment>
<comment type="similarity">
    <text evidence="1">Belongs to the beta-class carbonic anhydrase family.</text>
</comment>
<sequence length="178" mass="19194">MCQLSTCPHKGPDRRGVLAGLAAMGAALALPAQAGGKADAILLSCMDYRLIDDLAIMLNQMQYRNSYDHVILAGGALGAVHPQFAAWHPVFWDHVGLAVKLHSVHEILVIDHSDCGAAKLALGEEAIATPQKEMQAHAAVMDQLTQAAHERFPELRLRGFLMTLDGTMERIPTAGETH</sequence>
<protein>
    <recommendedName>
        <fullName evidence="6">Carbonic anhydrase</fullName>
    </recommendedName>
</protein>
<evidence type="ECO:0000256" key="2">
    <source>
        <dbReference type="PIRSR" id="PIRSR601765-1"/>
    </source>
</evidence>
<feature type="binding site" evidence="2">
    <location>
        <position position="115"/>
    </location>
    <ligand>
        <name>Zn(2+)</name>
        <dbReference type="ChEBI" id="CHEBI:29105"/>
    </ligand>
</feature>
<dbReference type="PROSITE" id="PS51318">
    <property type="entry name" value="TAT"/>
    <property type="match status" value="1"/>
</dbReference>
<feature type="chain" id="PRO_5015952629" description="Carbonic anhydrase" evidence="3">
    <location>
        <begin position="35"/>
        <end position="178"/>
    </location>
</feature>
<evidence type="ECO:0008006" key="6">
    <source>
        <dbReference type="Google" id="ProtNLM"/>
    </source>
</evidence>
<dbReference type="GO" id="GO:0004089">
    <property type="term" value="F:carbonate dehydratase activity"/>
    <property type="evidence" value="ECO:0007669"/>
    <property type="project" value="InterPro"/>
</dbReference>
<evidence type="ECO:0000313" key="5">
    <source>
        <dbReference type="Proteomes" id="UP000249538"/>
    </source>
</evidence>
<name>A0A2W7R096_9RHOB</name>
<organism evidence="4 5">
    <name type="scientific">Cereibacter changlensis</name>
    <dbReference type="NCBI Taxonomy" id="402884"/>
    <lineage>
        <taxon>Bacteria</taxon>
        <taxon>Pseudomonadati</taxon>
        <taxon>Pseudomonadota</taxon>
        <taxon>Alphaproteobacteria</taxon>
        <taxon>Rhodobacterales</taxon>
        <taxon>Paracoccaceae</taxon>
        <taxon>Cereibacter</taxon>
    </lineage>
</organism>
<keyword evidence="2" id="KW-0479">Metal-binding</keyword>
<dbReference type="SUPFAM" id="SSF53056">
    <property type="entry name" value="beta-carbonic anhydrase, cab"/>
    <property type="match status" value="1"/>
</dbReference>
<feature type="signal peptide" evidence="3">
    <location>
        <begin position="1"/>
        <end position="34"/>
    </location>
</feature>
<keyword evidence="3" id="KW-0732">Signal</keyword>
<dbReference type="InterPro" id="IPR001765">
    <property type="entry name" value="Carbonic_anhydrase"/>
</dbReference>
<dbReference type="InterPro" id="IPR006311">
    <property type="entry name" value="TAT_signal"/>
</dbReference>
<evidence type="ECO:0000256" key="3">
    <source>
        <dbReference type="SAM" id="SignalP"/>
    </source>
</evidence>
<reference evidence="4 5" key="1">
    <citation type="submission" date="2018-06" db="EMBL/GenBank/DDBJ databases">
        <title>Genomic Encyclopedia of Archaeal and Bacterial Type Strains, Phase II (KMG-II): from individual species to whole genera.</title>
        <authorList>
            <person name="Goeker M."/>
        </authorList>
    </citation>
    <scope>NUCLEOTIDE SEQUENCE [LARGE SCALE GENOMIC DNA]</scope>
    <source>
        <strain evidence="4 5">DSM 18774</strain>
    </source>
</reference>
<dbReference type="AlphaFoldDB" id="A0A2W7R096"/>
<keyword evidence="2" id="KW-0862">Zinc</keyword>
<accession>A0A2W7R096</accession>
<proteinExistence type="inferred from homology"/>
<feature type="binding site" evidence="2">
    <location>
        <position position="112"/>
    </location>
    <ligand>
        <name>Zn(2+)</name>
        <dbReference type="ChEBI" id="CHEBI:29105"/>
    </ligand>
</feature>
<gene>
    <name evidence="4" type="ORF">LX76_03011</name>
</gene>